<dbReference type="Proteomes" id="UP000005819">
    <property type="component" value="Unassembled WGS sequence"/>
</dbReference>
<keyword evidence="2" id="KW-1185">Reference proteome</keyword>
<reference evidence="1" key="2">
    <citation type="submission" date="2013-09" db="EMBL/GenBank/DDBJ databases">
        <title>Draft genome sequence of Alistipes putredinis (DSM 17216).</title>
        <authorList>
            <person name="Sudarsanam P."/>
            <person name="Ley R."/>
            <person name="Guruge J."/>
            <person name="Turnbaugh P.J."/>
            <person name="Mahowald M."/>
            <person name="Liep D."/>
            <person name="Gordon J."/>
        </authorList>
    </citation>
    <scope>NUCLEOTIDE SEQUENCE</scope>
    <source>
        <strain evidence="1">DSM 17216</strain>
    </source>
</reference>
<reference evidence="1" key="1">
    <citation type="submission" date="2007-10" db="EMBL/GenBank/DDBJ databases">
        <authorList>
            <person name="Fulton L."/>
            <person name="Clifton S."/>
            <person name="Fulton B."/>
            <person name="Xu J."/>
            <person name="Minx P."/>
            <person name="Pepin K.H."/>
            <person name="Johnson M."/>
            <person name="Thiruvilangam P."/>
            <person name="Bhonagiri V."/>
            <person name="Nash W.E."/>
            <person name="Mardis E.R."/>
            <person name="Wilson R.K."/>
        </authorList>
    </citation>
    <scope>NUCLEOTIDE SEQUENCE [LARGE SCALE GENOMIC DNA]</scope>
    <source>
        <strain evidence="1">DSM 17216</strain>
    </source>
</reference>
<evidence type="ECO:0000313" key="1">
    <source>
        <dbReference type="EMBL" id="EDS02475.1"/>
    </source>
</evidence>
<name>B0MXY8_9BACT</name>
<sequence>MPQSLLSLTYVSYEKYVFTKIQKYRIATVSEITISPLVYPICRICQRLLFIFYTF</sequence>
<gene>
    <name evidence="1" type="ORF">ALIPUT_02001</name>
</gene>
<comment type="caution">
    <text evidence="1">The sequence shown here is derived from an EMBL/GenBank/DDBJ whole genome shotgun (WGS) entry which is preliminary data.</text>
</comment>
<organism evidence="1 2">
    <name type="scientific">Alistipes putredinis DSM 17216</name>
    <dbReference type="NCBI Taxonomy" id="445970"/>
    <lineage>
        <taxon>Bacteria</taxon>
        <taxon>Pseudomonadati</taxon>
        <taxon>Bacteroidota</taxon>
        <taxon>Bacteroidia</taxon>
        <taxon>Bacteroidales</taxon>
        <taxon>Rikenellaceae</taxon>
        <taxon>Alistipes</taxon>
    </lineage>
</organism>
<dbReference type="EMBL" id="ABFK02000020">
    <property type="protein sequence ID" value="EDS02475.1"/>
    <property type="molecule type" value="Genomic_DNA"/>
</dbReference>
<protein>
    <submittedName>
        <fullName evidence="1">Uncharacterized protein</fullName>
    </submittedName>
</protein>
<evidence type="ECO:0000313" key="2">
    <source>
        <dbReference type="Proteomes" id="UP000005819"/>
    </source>
</evidence>
<accession>B0MXY8</accession>
<proteinExistence type="predicted"/>
<dbReference type="HOGENOM" id="CLU_3021620_0_0_10"/>
<dbReference type="AlphaFoldDB" id="B0MXY8"/>